<sequence>MQAALSGTIPTCENPGVTRPGIEAGSPWRKPTLADIPVNSLNPKTAWNYGTKLLPTHIKPQLNFLWCGTGRTKDLLAPEVQPTLWGFTNLALPSFWNEVLAAWLLRFWEAREQLTVARLACVTALHHPAEEADTRRNSGISEISG</sequence>
<evidence type="ECO:0000313" key="2">
    <source>
        <dbReference type="Proteomes" id="UP001159363"/>
    </source>
</evidence>
<evidence type="ECO:0000313" key="1">
    <source>
        <dbReference type="EMBL" id="KAJ8890490.1"/>
    </source>
</evidence>
<reference evidence="1 2" key="1">
    <citation type="submission" date="2023-02" db="EMBL/GenBank/DDBJ databases">
        <title>LHISI_Scaffold_Assembly.</title>
        <authorList>
            <person name="Stuart O.P."/>
            <person name="Cleave R."/>
            <person name="Magrath M.J.L."/>
            <person name="Mikheyev A.S."/>
        </authorList>
    </citation>
    <scope>NUCLEOTIDE SEQUENCE [LARGE SCALE GENOMIC DNA]</scope>
    <source>
        <strain evidence="1">Daus_M_001</strain>
        <tissue evidence="1">Leg muscle</tissue>
    </source>
</reference>
<keyword evidence="2" id="KW-1185">Reference proteome</keyword>
<proteinExistence type="predicted"/>
<name>A0ABQ9I1H5_9NEOP</name>
<gene>
    <name evidence="1" type="ORF">PR048_009999</name>
</gene>
<organism evidence="1 2">
    <name type="scientific">Dryococelus australis</name>
    <dbReference type="NCBI Taxonomy" id="614101"/>
    <lineage>
        <taxon>Eukaryota</taxon>
        <taxon>Metazoa</taxon>
        <taxon>Ecdysozoa</taxon>
        <taxon>Arthropoda</taxon>
        <taxon>Hexapoda</taxon>
        <taxon>Insecta</taxon>
        <taxon>Pterygota</taxon>
        <taxon>Neoptera</taxon>
        <taxon>Polyneoptera</taxon>
        <taxon>Phasmatodea</taxon>
        <taxon>Verophasmatodea</taxon>
        <taxon>Anareolatae</taxon>
        <taxon>Phasmatidae</taxon>
        <taxon>Eurycanthinae</taxon>
        <taxon>Dryococelus</taxon>
    </lineage>
</organism>
<protein>
    <submittedName>
        <fullName evidence="1">Uncharacterized protein</fullName>
    </submittedName>
</protein>
<comment type="caution">
    <text evidence="1">The sequence shown here is derived from an EMBL/GenBank/DDBJ whole genome shotgun (WGS) entry which is preliminary data.</text>
</comment>
<dbReference type="EMBL" id="JARBHB010000003">
    <property type="protein sequence ID" value="KAJ8890490.1"/>
    <property type="molecule type" value="Genomic_DNA"/>
</dbReference>
<dbReference type="Proteomes" id="UP001159363">
    <property type="component" value="Chromosome 3"/>
</dbReference>
<accession>A0ABQ9I1H5</accession>